<dbReference type="EMBL" id="STGU01000001">
    <property type="protein sequence ID" value="THV38902.1"/>
    <property type="molecule type" value="Genomic_DNA"/>
</dbReference>
<dbReference type="Proteomes" id="UP000307378">
    <property type="component" value="Unassembled WGS sequence"/>
</dbReference>
<reference evidence="1 2" key="1">
    <citation type="submission" date="2019-04" db="EMBL/GenBank/DDBJ databases">
        <title>genome sequence of strain W3.</title>
        <authorList>
            <person name="Gao J."/>
            <person name="Sun J."/>
        </authorList>
    </citation>
    <scope>NUCLEOTIDE SEQUENCE [LARGE SCALE GENOMIC DNA]</scope>
    <source>
        <strain evidence="1 2">W3</strain>
    </source>
</reference>
<evidence type="ECO:0000313" key="2">
    <source>
        <dbReference type="Proteomes" id="UP000307378"/>
    </source>
</evidence>
<protein>
    <submittedName>
        <fullName evidence="1">Uncharacterized protein</fullName>
    </submittedName>
</protein>
<sequence>MTQSPHNLTEDLLSRLSEALAGTHGRALSVEAVKSLVQLEVQDWNMDHSAEASPPVTARFEQPLIGHRIRLSSE</sequence>
<evidence type="ECO:0000313" key="1">
    <source>
        <dbReference type="EMBL" id="THV38902.1"/>
    </source>
</evidence>
<dbReference type="AlphaFoldDB" id="A0A4S8Q827"/>
<name>A0A4S8Q827_9HYPH</name>
<proteinExistence type="predicted"/>
<dbReference type="RefSeq" id="WP_136537901.1">
    <property type="nucleotide sequence ID" value="NZ_STGU01000001.1"/>
</dbReference>
<organism evidence="1 2">
    <name type="scientific">Rhizobium rosettiformans W3</name>
    <dbReference type="NCBI Taxonomy" id="538378"/>
    <lineage>
        <taxon>Bacteria</taxon>
        <taxon>Pseudomonadati</taxon>
        <taxon>Pseudomonadota</taxon>
        <taxon>Alphaproteobacteria</taxon>
        <taxon>Hyphomicrobiales</taxon>
        <taxon>Rhizobiaceae</taxon>
        <taxon>Rhizobium/Agrobacterium group</taxon>
        <taxon>Rhizobium</taxon>
    </lineage>
</organism>
<accession>A0A4S8Q827</accession>
<gene>
    <name evidence="1" type="ORF">FAA86_00585</name>
</gene>
<comment type="caution">
    <text evidence="1">The sequence shown here is derived from an EMBL/GenBank/DDBJ whole genome shotgun (WGS) entry which is preliminary data.</text>
</comment>